<reference evidence="3" key="1">
    <citation type="journal article" date="2020" name="Ecol. Evol.">
        <title>Genome structure and content of the rice root-knot nematode (Meloidogyne graminicola).</title>
        <authorList>
            <person name="Phan N.T."/>
            <person name="Danchin E.G.J."/>
            <person name="Klopp C."/>
            <person name="Perfus-Barbeoch L."/>
            <person name="Kozlowski D.K."/>
            <person name="Koutsovoulos G.D."/>
            <person name="Lopez-Roques C."/>
            <person name="Bouchez O."/>
            <person name="Zahm M."/>
            <person name="Besnard G."/>
            <person name="Bellafiore S."/>
        </authorList>
    </citation>
    <scope>NUCLEOTIDE SEQUENCE</scope>
    <source>
        <strain evidence="3">VN-18</strain>
    </source>
</reference>
<name>A0A8S9ZVF5_9BILA</name>
<evidence type="ECO:0000256" key="2">
    <source>
        <dbReference type="SAM" id="SignalP"/>
    </source>
</evidence>
<protein>
    <submittedName>
        <fullName evidence="3">Uncharacterized protein</fullName>
    </submittedName>
</protein>
<proteinExistence type="predicted"/>
<evidence type="ECO:0000313" key="4">
    <source>
        <dbReference type="Proteomes" id="UP000605970"/>
    </source>
</evidence>
<keyword evidence="1" id="KW-0175">Coiled coil</keyword>
<dbReference type="EMBL" id="JABEBT010000018">
    <property type="protein sequence ID" value="KAF7637620.1"/>
    <property type="molecule type" value="Genomic_DNA"/>
</dbReference>
<keyword evidence="2" id="KW-0732">Signal</keyword>
<comment type="caution">
    <text evidence="3">The sequence shown here is derived from an EMBL/GenBank/DDBJ whole genome shotgun (WGS) entry which is preliminary data.</text>
</comment>
<dbReference type="AlphaFoldDB" id="A0A8S9ZVF5"/>
<accession>A0A8S9ZVF5</accession>
<keyword evidence="4" id="KW-1185">Reference proteome</keyword>
<evidence type="ECO:0000256" key="1">
    <source>
        <dbReference type="SAM" id="Coils"/>
    </source>
</evidence>
<evidence type="ECO:0000313" key="3">
    <source>
        <dbReference type="EMBL" id="KAF7637620.1"/>
    </source>
</evidence>
<gene>
    <name evidence="3" type="ORF">Mgra_00002878</name>
</gene>
<dbReference type="Proteomes" id="UP000605970">
    <property type="component" value="Unassembled WGS sequence"/>
</dbReference>
<sequence>MFNLKLIILFIFSLQIFQNNIFKTNALFVDKVNNCEDYNIVERKNNIKNNEHFILYKFNEEIKKFLKENKNSENEINNNSEEYFYINYKNNFIYIFPKCLENKEWEEIVKQGIELEKAKFSNIQEFPRFNSEINIDDEKENNNNLIKSKRSQTDNEIKKLKLPKIKFLNLFKNFINKNKITPNKLKKKNKYLFELLNI</sequence>
<feature type="chain" id="PRO_5035897407" evidence="2">
    <location>
        <begin position="19"/>
        <end position="198"/>
    </location>
</feature>
<organism evidence="3 4">
    <name type="scientific">Meloidogyne graminicola</name>
    <dbReference type="NCBI Taxonomy" id="189291"/>
    <lineage>
        <taxon>Eukaryota</taxon>
        <taxon>Metazoa</taxon>
        <taxon>Ecdysozoa</taxon>
        <taxon>Nematoda</taxon>
        <taxon>Chromadorea</taxon>
        <taxon>Rhabditida</taxon>
        <taxon>Tylenchina</taxon>
        <taxon>Tylenchomorpha</taxon>
        <taxon>Tylenchoidea</taxon>
        <taxon>Meloidogynidae</taxon>
        <taxon>Meloidogyninae</taxon>
        <taxon>Meloidogyne</taxon>
    </lineage>
</organism>
<feature type="coiled-coil region" evidence="1">
    <location>
        <begin position="55"/>
        <end position="82"/>
    </location>
</feature>
<feature type="signal peptide" evidence="2">
    <location>
        <begin position="1"/>
        <end position="18"/>
    </location>
</feature>